<evidence type="ECO:0000256" key="4">
    <source>
        <dbReference type="ARBA" id="ARBA00022670"/>
    </source>
</evidence>
<keyword evidence="4" id="KW-0645">Protease</keyword>
<dbReference type="GO" id="GO:0004222">
    <property type="term" value="F:metalloendopeptidase activity"/>
    <property type="evidence" value="ECO:0007669"/>
    <property type="project" value="TreeGrafter"/>
</dbReference>
<dbReference type="GO" id="GO:0009507">
    <property type="term" value="C:chloroplast"/>
    <property type="evidence" value="ECO:0007669"/>
    <property type="project" value="TreeGrafter"/>
</dbReference>
<reference evidence="11" key="1">
    <citation type="submission" date="2019-12" db="EMBL/GenBank/DDBJ databases">
        <title>Genome sequencing and annotation of Brassica cretica.</title>
        <authorList>
            <person name="Studholme D.J."/>
            <person name="Sarris P."/>
        </authorList>
    </citation>
    <scope>NUCLEOTIDE SEQUENCE</scope>
    <source>
        <strain evidence="11">PFS-109/04</strain>
        <tissue evidence="11">Leaf</tissue>
    </source>
</reference>
<comment type="similarity">
    <text evidence="3">Belongs to the peptidase M16 family. PreP subfamily.</text>
</comment>
<dbReference type="PANTHER" id="PTHR43016:SF15">
    <property type="entry name" value="PEPTIDASE M16C ASSOCIATED DOMAIN-CONTAINING PROTEIN"/>
    <property type="match status" value="1"/>
</dbReference>
<dbReference type="Pfam" id="PF00675">
    <property type="entry name" value="Peptidase_M16"/>
    <property type="match status" value="1"/>
</dbReference>
<organism evidence="11 12">
    <name type="scientific">Brassica cretica</name>
    <name type="common">Mustard</name>
    <dbReference type="NCBI Taxonomy" id="69181"/>
    <lineage>
        <taxon>Eukaryota</taxon>
        <taxon>Viridiplantae</taxon>
        <taxon>Streptophyta</taxon>
        <taxon>Embryophyta</taxon>
        <taxon>Tracheophyta</taxon>
        <taxon>Spermatophyta</taxon>
        <taxon>Magnoliopsida</taxon>
        <taxon>eudicotyledons</taxon>
        <taxon>Gunneridae</taxon>
        <taxon>Pentapetalae</taxon>
        <taxon>rosids</taxon>
        <taxon>malvids</taxon>
        <taxon>Brassicales</taxon>
        <taxon>Brassicaceae</taxon>
        <taxon>Brassiceae</taxon>
        <taxon>Brassica</taxon>
    </lineage>
</organism>
<dbReference type="InterPro" id="IPR011765">
    <property type="entry name" value="Pept_M16_N"/>
</dbReference>
<protein>
    <recommendedName>
        <fullName evidence="10">Peptidase M16C associated domain-containing protein</fullName>
    </recommendedName>
</protein>
<dbReference type="FunFam" id="3.30.830.10:FF:000034">
    <property type="entry name" value="presequence protease 1, chloroplastic/mitochondrial"/>
    <property type="match status" value="1"/>
</dbReference>
<dbReference type="InterPro" id="IPR011249">
    <property type="entry name" value="Metalloenz_LuxS/M16"/>
</dbReference>
<evidence type="ECO:0000256" key="9">
    <source>
        <dbReference type="ARBA" id="ARBA00023128"/>
    </source>
</evidence>
<dbReference type="InterPro" id="IPR013578">
    <property type="entry name" value="Peptidase_M16C_assoc"/>
</dbReference>
<keyword evidence="8" id="KW-0482">Metalloprotease</keyword>
<dbReference type="GO" id="GO:0016485">
    <property type="term" value="P:protein processing"/>
    <property type="evidence" value="ECO:0007669"/>
    <property type="project" value="TreeGrafter"/>
</dbReference>
<dbReference type="SUPFAM" id="SSF63411">
    <property type="entry name" value="LuxS/MPP-like metallohydrolase"/>
    <property type="match status" value="5"/>
</dbReference>
<evidence type="ECO:0000256" key="3">
    <source>
        <dbReference type="ARBA" id="ARBA00007575"/>
    </source>
</evidence>
<dbReference type="Proteomes" id="UP000712600">
    <property type="component" value="Unassembled WGS sequence"/>
</dbReference>
<proteinExistence type="inferred from homology"/>
<evidence type="ECO:0000313" key="11">
    <source>
        <dbReference type="EMBL" id="KAF3598411.1"/>
    </source>
</evidence>
<dbReference type="PANTHER" id="PTHR43016">
    <property type="entry name" value="PRESEQUENCE PROTEASE"/>
    <property type="match status" value="1"/>
</dbReference>
<sequence>MLRTVSCSASLSCASPFFRFFRQFPRSSTAALRGPARNLRRISSPSAGRRVLLRRGLRVSSAAAGRGVNGQFSRLSVCAVATQPAPSYPNVSQDEAEKLGFEKVSEEFISECKSKATLFKHKKTGCEVMSVSNEDENKVFGIVLRTPPKDSAGIPHILEHSVLCGSRKYPVKEPFVELLKGSLHTFLNAFTYPDRTCYPVASTNTKDFYNLVDVYLDAVFFPKCVEDVHTFQQEGWHYELNDPSEDISYKGVVFNEMKGVYSQPDNILGRIAQQAIAVELAYQLLFFLNAISPDNTYGVDSGGDPKDIPKLTFEEFQEFHRKYYHPSNARIWFYGDDDPVQRLRVLSEYLDMFEASSSRDTSKIETQKLFSEPIRIVEKYPAGRDGDLKKKNMVCVNWLLSEKPLDLQTQLALGFLDHLMLGTPASPLRKILLESGLGEALVSSGMSDELLQPQFSVGMKGVSQDNVQKVEELIMDTLKKLAEEGFDSDAVEASTNTIEFSLRENNTGSFPRGLSLMLQSIAKWIYDMDPFEPLKYTEPLKALKARIAEEGSKAVFSPLIEQFILNNSHRVTIEMQPDPEKASQEEAEEKSILEKVKAGMTEEDLAELARATEELRLKQETPDPPEALRCVPSLNLSDIPKEPTYVPTEVGDINGVKVLRHDLFTNDIVYAEVVFDMGSLKHELLPLVPLFCQSLMEMGTKDLSFVQLNQLIGRKTGGISVYPLTSSVRGKAEPCSKFVVRGKSMAGRAEDLFNLIYFSFMLYSPVRLCLLLDAPNVFFCLDCEYCIMLHNHSDWKTVFVCWDIIQCNPDTETDIINRMNCLLQEVRFTDQQRFKQFVSQSIARMENRLRGSGHGIAAARMDAMLNVAGWMSEQMGGLSYLEFLHTLAKKVDEDWEGISSALEEIRRSLLARNGCIVNMTADGKSLTNIEKSVEKFLNLLPETPSGGLVTWDGRLPLRNEAIVIPTQVNYVGKAGNIYSTGYELDGSAYVISKHISNTWLWDRVRVSGGAYGGFCDFDSHSGVFSFLSYRDPNLLKTLDIYDGTGDFLRGLDVDQETLTKAIIGTIGDVDSYQLPDAKGYSSLMRHLLGVTDEERQRKREEILTTTLKDFKEFAEAIDVVREKGVAVAVASAEDIDSANQARSNFFEVKKAL</sequence>
<dbReference type="SMART" id="SM01264">
    <property type="entry name" value="M16C_associated"/>
    <property type="match status" value="1"/>
</dbReference>
<dbReference type="InterPro" id="IPR055130">
    <property type="entry name" value="PreP_C"/>
</dbReference>
<dbReference type="EMBL" id="QGKX02000004">
    <property type="protein sequence ID" value="KAF3598411.1"/>
    <property type="molecule type" value="Genomic_DNA"/>
</dbReference>
<keyword evidence="7" id="KW-0862">Zinc</keyword>
<dbReference type="AlphaFoldDB" id="A0A8S9SAP0"/>
<dbReference type="FunFam" id="3.30.830.10:FF:000029">
    <property type="entry name" value="Presequence protease 1"/>
    <property type="match status" value="1"/>
</dbReference>
<dbReference type="InterPro" id="IPR007863">
    <property type="entry name" value="Peptidase_M16_C"/>
</dbReference>
<evidence type="ECO:0000256" key="2">
    <source>
        <dbReference type="ARBA" id="ARBA00004173"/>
    </source>
</evidence>
<dbReference type="GO" id="GO:0005739">
    <property type="term" value="C:mitochondrion"/>
    <property type="evidence" value="ECO:0007669"/>
    <property type="project" value="UniProtKB-SubCell"/>
</dbReference>
<feature type="domain" description="Peptidase M16C associated" evidence="10">
    <location>
        <begin position="575"/>
        <end position="887"/>
    </location>
</feature>
<evidence type="ECO:0000256" key="1">
    <source>
        <dbReference type="ARBA" id="ARBA00001947"/>
    </source>
</evidence>
<comment type="caution">
    <text evidence="11">The sequence shown here is derived from an EMBL/GenBank/DDBJ whole genome shotgun (WGS) entry which is preliminary data.</text>
</comment>
<keyword evidence="6" id="KW-0378">Hydrolase</keyword>
<keyword evidence="9" id="KW-0496">Mitochondrion</keyword>
<evidence type="ECO:0000256" key="7">
    <source>
        <dbReference type="ARBA" id="ARBA00022833"/>
    </source>
</evidence>
<evidence type="ECO:0000259" key="10">
    <source>
        <dbReference type="SMART" id="SM01264"/>
    </source>
</evidence>
<dbReference type="GO" id="GO:0046872">
    <property type="term" value="F:metal ion binding"/>
    <property type="evidence" value="ECO:0007669"/>
    <property type="project" value="UniProtKB-KW"/>
</dbReference>
<dbReference type="Pfam" id="PF08367">
    <property type="entry name" value="M16C_assoc"/>
    <property type="match status" value="2"/>
</dbReference>
<gene>
    <name evidence="11" type="ORF">F2Q69_00037926</name>
</gene>
<name>A0A8S9SAP0_BRACR</name>
<dbReference type="Pfam" id="PF22516">
    <property type="entry name" value="PreP_C"/>
    <property type="match status" value="1"/>
</dbReference>
<dbReference type="FunFam" id="3.30.830.10:FF:000009">
    <property type="entry name" value="Presequence protease, mitochondrial"/>
    <property type="match status" value="1"/>
</dbReference>
<evidence type="ECO:0000256" key="6">
    <source>
        <dbReference type="ARBA" id="ARBA00022801"/>
    </source>
</evidence>
<evidence type="ECO:0000256" key="5">
    <source>
        <dbReference type="ARBA" id="ARBA00022723"/>
    </source>
</evidence>
<evidence type="ECO:0000256" key="8">
    <source>
        <dbReference type="ARBA" id="ARBA00023049"/>
    </source>
</evidence>
<accession>A0A8S9SAP0</accession>
<dbReference type="Pfam" id="PF05193">
    <property type="entry name" value="Peptidase_M16_C"/>
    <property type="match status" value="1"/>
</dbReference>
<keyword evidence="5" id="KW-0479">Metal-binding</keyword>
<comment type="subcellular location">
    <subcellularLocation>
        <location evidence="2">Mitochondrion</location>
    </subcellularLocation>
</comment>
<comment type="cofactor">
    <cofactor evidence="1">
        <name>Zn(2+)</name>
        <dbReference type="ChEBI" id="CHEBI:29105"/>
    </cofactor>
</comment>
<evidence type="ECO:0000313" key="12">
    <source>
        <dbReference type="Proteomes" id="UP000712600"/>
    </source>
</evidence>
<dbReference type="Gene3D" id="3.30.830.10">
    <property type="entry name" value="Metalloenzyme, LuxS/M16 peptidase-like"/>
    <property type="match status" value="5"/>
</dbReference>